<dbReference type="OrthoDB" id="5585143at2"/>
<proteinExistence type="predicted"/>
<gene>
    <name evidence="3" type="ORF">HYN49_11050</name>
</gene>
<dbReference type="InterPro" id="IPR021255">
    <property type="entry name" value="DUF2807"/>
</dbReference>
<feature type="signal peptide" evidence="1">
    <location>
        <begin position="1"/>
        <end position="19"/>
    </location>
</feature>
<dbReference type="PANTHER" id="PTHR39200">
    <property type="entry name" value="HYPOTHETICAL EXPORTED PROTEIN"/>
    <property type="match status" value="1"/>
</dbReference>
<evidence type="ECO:0000313" key="3">
    <source>
        <dbReference type="EMBL" id="AWI26395.1"/>
    </source>
</evidence>
<keyword evidence="4" id="KW-1185">Reference proteome</keyword>
<dbReference type="KEGG" id="fpal:HYN49_11050"/>
<keyword evidence="1" id="KW-0732">Signal</keyword>
<dbReference type="RefSeq" id="WP_108904173.1">
    <property type="nucleotide sequence ID" value="NZ_CP029187.1"/>
</dbReference>
<evidence type="ECO:0000256" key="1">
    <source>
        <dbReference type="SAM" id="SignalP"/>
    </source>
</evidence>
<protein>
    <submittedName>
        <fullName evidence="3">DUF2807 domain-containing protein</fullName>
    </submittedName>
</protein>
<feature type="chain" id="PRO_5015391467" evidence="1">
    <location>
        <begin position="20"/>
        <end position="222"/>
    </location>
</feature>
<evidence type="ECO:0000259" key="2">
    <source>
        <dbReference type="Pfam" id="PF10988"/>
    </source>
</evidence>
<dbReference type="PANTHER" id="PTHR39200:SF1">
    <property type="entry name" value="AUTO-TRANSPORTER ADHESIN HEAD GIN DOMAIN-CONTAINING PROTEIN-RELATED"/>
    <property type="match status" value="1"/>
</dbReference>
<dbReference type="Proteomes" id="UP000244937">
    <property type="component" value="Chromosome"/>
</dbReference>
<accession>A0A2S1SJ20</accession>
<dbReference type="Pfam" id="PF10988">
    <property type="entry name" value="DUF2807"/>
    <property type="match status" value="1"/>
</dbReference>
<organism evidence="3 4">
    <name type="scientific">Flavobacterium pallidum</name>
    <dbReference type="NCBI Taxonomy" id="2172098"/>
    <lineage>
        <taxon>Bacteria</taxon>
        <taxon>Pseudomonadati</taxon>
        <taxon>Bacteroidota</taxon>
        <taxon>Flavobacteriia</taxon>
        <taxon>Flavobacteriales</taxon>
        <taxon>Flavobacteriaceae</taxon>
        <taxon>Flavobacterium</taxon>
    </lineage>
</organism>
<feature type="domain" description="Putative auto-transporter adhesin head GIN" evidence="2">
    <location>
        <begin position="27"/>
        <end position="206"/>
    </location>
</feature>
<reference evidence="3 4" key="1">
    <citation type="submission" date="2018-05" db="EMBL/GenBank/DDBJ databases">
        <title>Genome sequencing of Flavobacterium sp. HYN0049.</title>
        <authorList>
            <person name="Yi H."/>
            <person name="Baek C."/>
        </authorList>
    </citation>
    <scope>NUCLEOTIDE SEQUENCE [LARGE SCALE GENOMIC DNA]</scope>
    <source>
        <strain evidence="3 4">HYN0049</strain>
    </source>
</reference>
<evidence type="ECO:0000313" key="4">
    <source>
        <dbReference type="Proteomes" id="UP000244937"/>
    </source>
</evidence>
<sequence length="222" mass="23557">MKNAIQVLVVFMFSMFAHAQDKRNPGHFTGVEVRGAFDVVLMKGTEGVTVHADKSTLQYIKTEVQNGILAIYVEGKHNIKGDVKIEVSYETLSQVILNGSGDIVNEGKIDTQNMNVQLIGSGDITLSIQAENMKASLDGSGDIKLEGKATNFKADVTGSGDLEAHKLQAQNVKAKVIGSGDCSVYAAAAIQAFVEGSGDITYYGNPPAEETKVSGSGSIDKK</sequence>
<name>A0A2S1SJ20_9FLAO</name>
<dbReference type="Gene3D" id="2.160.20.120">
    <property type="match status" value="1"/>
</dbReference>
<dbReference type="EMBL" id="CP029187">
    <property type="protein sequence ID" value="AWI26395.1"/>
    <property type="molecule type" value="Genomic_DNA"/>
</dbReference>
<dbReference type="AlphaFoldDB" id="A0A2S1SJ20"/>